<dbReference type="InterPro" id="IPR014321">
    <property type="entry name" value="Phageshock_PspD"/>
</dbReference>
<evidence type="ECO:0000313" key="2">
    <source>
        <dbReference type="Proteomes" id="UP000239197"/>
    </source>
</evidence>
<sequence length="83" mass="9044">MARYLNSPLPGKRSGFSKILSVVITLALTFGPAGLAARVLGVVGKGPLRYVLALLLEPLFKRILTALFGRYARESNEKTTKRV</sequence>
<name>A0A2L1UPZ7_9GAMM</name>
<dbReference type="OrthoDB" id="6505252at2"/>
<proteinExistence type="predicted"/>
<evidence type="ECO:0000313" key="1">
    <source>
        <dbReference type="EMBL" id="AVF34977.1"/>
    </source>
</evidence>
<protein>
    <submittedName>
        <fullName evidence="1">Phage shock protein D</fullName>
    </submittedName>
</protein>
<organism evidence="1 2">
    <name type="scientific">Rahnella sikkimica</name>
    <dbReference type="NCBI Taxonomy" id="1805933"/>
    <lineage>
        <taxon>Bacteria</taxon>
        <taxon>Pseudomonadati</taxon>
        <taxon>Pseudomonadota</taxon>
        <taxon>Gammaproteobacteria</taxon>
        <taxon>Enterobacterales</taxon>
        <taxon>Yersiniaceae</taxon>
        <taxon>Rahnella</taxon>
    </lineage>
</organism>
<reference evidence="2" key="1">
    <citation type="submission" date="2017-01" db="EMBL/GenBank/DDBJ databases">
        <title>Genome sequence of Rouxiella sp. ERMR1:05.</title>
        <authorList>
            <person name="Kumar R."/>
            <person name="Singh D."/>
            <person name="Kumar S."/>
        </authorList>
    </citation>
    <scope>NUCLEOTIDE SEQUENCE [LARGE SCALE GENOMIC DNA]</scope>
    <source>
        <strain evidence="2">ERMR1:05</strain>
    </source>
</reference>
<dbReference type="Proteomes" id="UP000239197">
    <property type="component" value="Chromosome"/>
</dbReference>
<dbReference type="KEGG" id="rox:BV494_08525"/>
<gene>
    <name evidence="1" type="ORF">BV494_08525</name>
</gene>
<dbReference type="EMBL" id="CP019062">
    <property type="protein sequence ID" value="AVF34977.1"/>
    <property type="molecule type" value="Genomic_DNA"/>
</dbReference>
<keyword evidence="2" id="KW-1185">Reference proteome</keyword>
<dbReference type="AlphaFoldDB" id="A0A2L1UPZ7"/>
<accession>A0A2L1UPZ7</accession>
<dbReference type="Pfam" id="PF09584">
    <property type="entry name" value="Phageshock_PspD"/>
    <property type="match status" value="1"/>
</dbReference>
<dbReference type="RefSeq" id="WP_104922492.1">
    <property type="nucleotide sequence ID" value="NZ_CP019062.1"/>
</dbReference>